<evidence type="ECO:0000259" key="5">
    <source>
        <dbReference type="SMART" id="SM00984"/>
    </source>
</evidence>
<dbReference type="EMBL" id="CP065726">
    <property type="protein sequence ID" value="QPT37815.1"/>
    <property type="molecule type" value="Genomic_DNA"/>
</dbReference>
<keyword evidence="4" id="KW-0472">Membrane</keyword>
<keyword evidence="4" id="KW-0812">Transmembrane</keyword>
<reference evidence="6 7" key="1">
    <citation type="submission" date="2020-12" db="EMBL/GenBank/DDBJ databases">
        <title>FDA dAtabase for Regulatory Grade micrObial Sequences (FDA-ARGOS): Supporting development and validation of Infectious Disease Dx tests.</title>
        <authorList>
            <person name="Sproer C."/>
            <person name="Gronow S."/>
            <person name="Severitt S."/>
            <person name="Schroder I."/>
            <person name="Tallon L."/>
            <person name="Sadzewicz L."/>
            <person name="Zhao X."/>
            <person name="Boylan J."/>
            <person name="Ott S."/>
            <person name="Bowen H."/>
            <person name="Vavikolanu K."/>
            <person name="Mehta A."/>
            <person name="Aluvathingal J."/>
            <person name="Nadendla S."/>
            <person name="Lowell S."/>
            <person name="Myers T."/>
            <person name="Yan Y."/>
            <person name="Sichtig H."/>
        </authorList>
    </citation>
    <scope>NUCLEOTIDE SEQUENCE [LARGE SCALE GENOMIC DNA]</scope>
    <source>
        <strain evidence="6 7">FDAARGOS_871</strain>
    </source>
</reference>
<dbReference type="PIRSF" id="PIRSF000124">
    <property type="entry name" value="UDPglc_GDPman_dh"/>
    <property type="match status" value="1"/>
</dbReference>
<dbReference type="NCBIfam" id="TIGR03026">
    <property type="entry name" value="NDP-sugDHase"/>
    <property type="match status" value="1"/>
</dbReference>
<sequence length="435" mass="47605">MKDQLIRKFADRTAVIGIVGLGYVGLPLMLRYTDAGFRVLGFDIDTFKTGRLNAGESYIEHIPSGKIAAARQKGFEATDDFSRIAEADAVILCVPTPLNKYREPDISFVTGTTDAVKPYLRAGQVLSLESTTYPGTTEEELLPRVEENGLKAGKDIFLVYSPEREDPGNPHFETRTIPKVVGGHTASCLEVGIALYSPAIDRVVPVSSTKAAELTKLLENIHRAVNIGLVNEMKIVADKMGIDIHEVIDAAATKPFGFVPYYPGPGLGGHCIPIDPFYLTWKAREYGVNTRFIELAGEVNSHMPDYVIGKTVLALNGNGRSIKDSKVLILGISYKKNVDDMRESPSVEVMDRLHKLGADIAYSDPHVAVFPHIPGHHCFNLSSTPITAETLAGFDCVVLTTDHDKFDYPLIAEHAKLIVDTRGRFRDGSPKVVKA</sequence>
<dbReference type="InterPro" id="IPR017476">
    <property type="entry name" value="UDP-Glc/GDP-Man"/>
</dbReference>
<evidence type="ECO:0000256" key="3">
    <source>
        <dbReference type="PIRNR" id="PIRNR000124"/>
    </source>
</evidence>
<dbReference type="SMART" id="SM00984">
    <property type="entry name" value="UDPG_MGDP_dh_C"/>
    <property type="match status" value="1"/>
</dbReference>
<name>A0A7T3BLC3_NEICI</name>
<accession>A0A7T3BLC3</accession>
<keyword evidence="1" id="KW-0560">Oxidoreductase</keyword>
<gene>
    <name evidence="6" type="ORF">I6G28_07880</name>
</gene>
<dbReference type="GO" id="GO:0016628">
    <property type="term" value="F:oxidoreductase activity, acting on the CH-CH group of donors, NAD or NADP as acceptor"/>
    <property type="evidence" value="ECO:0007669"/>
    <property type="project" value="InterPro"/>
</dbReference>
<dbReference type="SUPFAM" id="SSF51735">
    <property type="entry name" value="NAD(P)-binding Rossmann-fold domains"/>
    <property type="match status" value="1"/>
</dbReference>
<dbReference type="GO" id="GO:0051287">
    <property type="term" value="F:NAD binding"/>
    <property type="evidence" value="ECO:0007669"/>
    <property type="project" value="InterPro"/>
</dbReference>
<evidence type="ECO:0000313" key="6">
    <source>
        <dbReference type="EMBL" id="QPT37815.1"/>
    </source>
</evidence>
<comment type="similarity">
    <text evidence="3">Belongs to the UDP-glucose/GDP-mannose dehydrogenase family.</text>
</comment>
<dbReference type="Pfam" id="PF03721">
    <property type="entry name" value="UDPG_MGDP_dh_N"/>
    <property type="match status" value="1"/>
</dbReference>
<dbReference type="SUPFAM" id="SSF52413">
    <property type="entry name" value="UDP-glucose/GDP-mannose dehydrogenase C-terminal domain"/>
    <property type="match status" value="1"/>
</dbReference>
<dbReference type="InterPro" id="IPR014027">
    <property type="entry name" value="UDP-Glc/GDP-Man_DH_C"/>
</dbReference>
<evidence type="ECO:0000256" key="4">
    <source>
        <dbReference type="SAM" id="Phobius"/>
    </source>
</evidence>
<dbReference type="Pfam" id="PF03720">
    <property type="entry name" value="UDPG_MGDP_dh_C"/>
    <property type="match status" value="1"/>
</dbReference>
<feature type="transmembrane region" description="Helical" evidence="4">
    <location>
        <begin position="12"/>
        <end position="30"/>
    </location>
</feature>
<dbReference type="GeneID" id="84020517"/>
<dbReference type="AlphaFoldDB" id="A0A7T3BLC3"/>
<dbReference type="Pfam" id="PF00984">
    <property type="entry name" value="UDPG_MGDP_dh"/>
    <property type="match status" value="1"/>
</dbReference>
<protein>
    <submittedName>
        <fullName evidence="6">Nucleotide sugar dehydrogenase</fullName>
    </submittedName>
</protein>
<keyword evidence="4" id="KW-1133">Transmembrane helix</keyword>
<organism evidence="6 7">
    <name type="scientific">Neisseria cinerea</name>
    <dbReference type="NCBI Taxonomy" id="483"/>
    <lineage>
        <taxon>Bacteria</taxon>
        <taxon>Pseudomonadati</taxon>
        <taxon>Pseudomonadota</taxon>
        <taxon>Betaproteobacteria</taxon>
        <taxon>Neisseriales</taxon>
        <taxon>Neisseriaceae</taxon>
        <taxon>Neisseria</taxon>
    </lineage>
</organism>
<dbReference type="PANTHER" id="PTHR43491:SF1">
    <property type="entry name" value="UDP-N-ACETYL-D-MANNOSAMINE DEHYDROGENASE"/>
    <property type="match status" value="1"/>
</dbReference>
<dbReference type="InterPro" id="IPR008927">
    <property type="entry name" value="6-PGluconate_DH-like_C_sf"/>
</dbReference>
<keyword evidence="7" id="KW-1185">Reference proteome</keyword>
<dbReference type="PANTHER" id="PTHR43491">
    <property type="entry name" value="UDP-N-ACETYL-D-MANNOSAMINE DEHYDROGENASE"/>
    <property type="match status" value="1"/>
</dbReference>
<proteinExistence type="inferred from homology"/>
<dbReference type="GO" id="GO:0000271">
    <property type="term" value="P:polysaccharide biosynthetic process"/>
    <property type="evidence" value="ECO:0007669"/>
    <property type="project" value="InterPro"/>
</dbReference>
<dbReference type="GO" id="GO:0016616">
    <property type="term" value="F:oxidoreductase activity, acting on the CH-OH group of donors, NAD or NADP as acceptor"/>
    <property type="evidence" value="ECO:0007669"/>
    <property type="project" value="InterPro"/>
</dbReference>
<dbReference type="PIRSF" id="PIRSF500136">
    <property type="entry name" value="UDP_ManNAc_DH"/>
    <property type="match status" value="1"/>
</dbReference>
<dbReference type="Proteomes" id="UP000594865">
    <property type="component" value="Chromosome"/>
</dbReference>
<dbReference type="InterPro" id="IPR028359">
    <property type="entry name" value="UDP_ManNAc/GlcNAc_DH"/>
</dbReference>
<dbReference type="Gene3D" id="3.40.50.720">
    <property type="entry name" value="NAD(P)-binding Rossmann-like Domain"/>
    <property type="match status" value="2"/>
</dbReference>
<dbReference type="InterPro" id="IPR014026">
    <property type="entry name" value="UDP-Glc/GDP-Man_DH_dimer"/>
</dbReference>
<dbReference type="InterPro" id="IPR036220">
    <property type="entry name" value="UDP-Glc/GDP-Man_DH_C_sf"/>
</dbReference>
<dbReference type="SUPFAM" id="SSF48179">
    <property type="entry name" value="6-phosphogluconate dehydrogenase C-terminal domain-like"/>
    <property type="match status" value="1"/>
</dbReference>
<evidence type="ECO:0000256" key="1">
    <source>
        <dbReference type="ARBA" id="ARBA00023002"/>
    </source>
</evidence>
<dbReference type="RefSeq" id="WP_111726294.1">
    <property type="nucleotide sequence ID" value="NZ_CP065726.1"/>
</dbReference>
<keyword evidence="2" id="KW-0520">NAD</keyword>
<evidence type="ECO:0000313" key="7">
    <source>
        <dbReference type="Proteomes" id="UP000594865"/>
    </source>
</evidence>
<dbReference type="InterPro" id="IPR001732">
    <property type="entry name" value="UDP-Glc/GDP-Man_DH_N"/>
</dbReference>
<dbReference type="InterPro" id="IPR036291">
    <property type="entry name" value="NAD(P)-bd_dom_sf"/>
</dbReference>
<feature type="domain" description="UDP-glucose/GDP-mannose dehydrogenase C-terminal" evidence="5">
    <location>
        <begin position="328"/>
        <end position="427"/>
    </location>
</feature>
<evidence type="ECO:0000256" key="2">
    <source>
        <dbReference type="ARBA" id="ARBA00023027"/>
    </source>
</evidence>